<reference evidence="4 5" key="1">
    <citation type="submission" date="2019-11" db="EMBL/GenBank/DDBJ databases">
        <title>Acidiferrimicrobium australis gen. nov., sp. nov., an acidophilic and obligately heterotrophic, member of the Actinobacteria that catalyses dissimilatory oxido- reduction of iron isolated from metal-rich acidic water in Chile.</title>
        <authorList>
            <person name="Gonzalez D."/>
            <person name="Huber K."/>
            <person name="Hedrich S."/>
            <person name="Rojas-Villalobos C."/>
            <person name="Quatrini R."/>
            <person name="Dinamarca M.A."/>
            <person name="Schwarz A."/>
            <person name="Canales C."/>
            <person name="Nancucheo I."/>
        </authorList>
    </citation>
    <scope>NUCLEOTIDE SEQUENCE [LARGE SCALE GENOMIC DNA]</scope>
    <source>
        <strain evidence="4 5">USS-CCA1</strain>
    </source>
</reference>
<gene>
    <name evidence="4" type="ORF">GHK86_12245</name>
</gene>
<dbReference type="InterPro" id="IPR000192">
    <property type="entry name" value="Aminotrans_V_dom"/>
</dbReference>
<keyword evidence="2" id="KW-0663">Pyridoxal phosphate</keyword>
<dbReference type="Proteomes" id="UP000437736">
    <property type="component" value="Unassembled WGS sequence"/>
</dbReference>
<dbReference type="InterPro" id="IPR015421">
    <property type="entry name" value="PyrdxlP-dep_Trfase_major"/>
</dbReference>
<proteinExistence type="predicted"/>
<dbReference type="GO" id="GO:0008483">
    <property type="term" value="F:transaminase activity"/>
    <property type="evidence" value="ECO:0007669"/>
    <property type="project" value="UniProtKB-KW"/>
</dbReference>
<feature type="non-terminal residue" evidence="4">
    <location>
        <position position="1"/>
    </location>
</feature>
<dbReference type="SUPFAM" id="SSF53383">
    <property type="entry name" value="PLP-dependent transferases"/>
    <property type="match status" value="1"/>
</dbReference>
<evidence type="ECO:0000313" key="4">
    <source>
        <dbReference type="EMBL" id="MST33487.1"/>
    </source>
</evidence>
<evidence type="ECO:0000256" key="1">
    <source>
        <dbReference type="ARBA" id="ARBA00001933"/>
    </source>
</evidence>
<evidence type="ECO:0000313" key="5">
    <source>
        <dbReference type="Proteomes" id="UP000437736"/>
    </source>
</evidence>
<comment type="cofactor">
    <cofactor evidence="1">
        <name>pyridoxal 5'-phosphate</name>
        <dbReference type="ChEBI" id="CHEBI:597326"/>
    </cofactor>
</comment>
<dbReference type="Pfam" id="PF00266">
    <property type="entry name" value="Aminotran_5"/>
    <property type="match status" value="1"/>
</dbReference>
<dbReference type="InterPro" id="IPR015424">
    <property type="entry name" value="PyrdxlP-dep_Trfase"/>
</dbReference>
<protein>
    <submittedName>
        <fullName evidence="4">Aminotransferase class V-fold PLP-dependent enzyme</fullName>
    </submittedName>
</protein>
<dbReference type="InterPro" id="IPR015422">
    <property type="entry name" value="PyrdxlP-dep_Trfase_small"/>
</dbReference>
<dbReference type="EMBL" id="WJHE01000613">
    <property type="protein sequence ID" value="MST33487.1"/>
    <property type="molecule type" value="Genomic_DNA"/>
</dbReference>
<feature type="domain" description="Aminotransferase class V" evidence="3">
    <location>
        <begin position="1"/>
        <end position="115"/>
    </location>
</feature>
<dbReference type="PANTHER" id="PTHR43586:SF8">
    <property type="entry name" value="CYSTEINE DESULFURASE 1, CHLOROPLASTIC"/>
    <property type="match status" value="1"/>
</dbReference>
<evidence type="ECO:0000259" key="3">
    <source>
        <dbReference type="Pfam" id="PF00266"/>
    </source>
</evidence>
<dbReference type="PANTHER" id="PTHR43586">
    <property type="entry name" value="CYSTEINE DESULFURASE"/>
    <property type="match status" value="1"/>
</dbReference>
<comment type="caution">
    <text evidence="4">The sequence shown here is derived from an EMBL/GenBank/DDBJ whole genome shotgun (WGS) entry which is preliminary data.</text>
</comment>
<organism evidence="4 5">
    <name type="scientific">Acidiferrimicrobium australe</name>
    <dbReference type="NCBI Taxonomy" id="2664430"/>
    <lineage>
        <taxon>Bacteria</taxon>
        <taxon>Bacillati</taxon>
        <taxon>Actinomycetota</taxon>
        <taxon>Acidimicrobiia</taxon>
        <taxon>Acidimicrobiales</taxon>
        <taxon>Acidimicrobiaceae</taxon>
        <taxon>Acidiferrimicrobium</taxon>
    </lineage>
</organism>
<keyword evidence="5" id="KW-1185">Reference proteome</keyword>
<dbReference type="Gene3D" id="3.90.1150.10">
    <property type="entry name" value="Aspartate Aminotransferase, domain 1"/>
    <property type="match status" value="1"/>
</dbReference>
<sequence>VGLAAAVDYLERLGMEAVRDHERALSAYALTSLRERFGDDLTIHGPLDADRRGGLISFAYKDIHPHDLSQVLDESGVCVRAGHHCAKPLMRQLGVGATARASWSVYNDEADIDALADALVAADRLFS</sequence>
<evidence type="ECO:0000256" key="2">
    <source>
        <dbReference type="ARBA" id="ARBA00022898"/>
    </source>
</evidence>
<keyword evidence="4" id="KW-0808">Transferase</keyword>
<dbReference type="Gene3D" id="3.40.640.10">
    <property type="entry name" value="Type I PLP-dependent aspartate aminotransferase-like (Major domain)"/>
    <property type="match status" value="1"/>
</dbReference>
<name>A0ABW9QUW2_9ACTN</name>
<keyword evidence="4" id="KW-0032">Aminotransferase</keyword>
<accession>A0ABW9QUW2</accession>